<organism evidence="1 2">
    <name type="scientific">Reticulomyxa filosa</name>
    <dbReference type="NCBI Taxonomy" id="46433"/>
    <lineage>
        <taxon>Eukaryota</taxon>
        <taxon>Sar</taxon>
        <taxon>Rhizaria</taxon>
        <taxon>Retaria</taxon>
        <taxon>Foraminifera</taxon>
        <taxon>Monothalamids</taxon>
        <taxon>Reticulomyxidae</taxon>
        <taxon>Reticulomyxa</taxon>
    </lineage>
</organism>
<gene>
    <name evidence="1" type="ORF">RFI_36465</name>
</gene>
<keyword evidence="2" id="KW-1185">Reference proteome</keyword>
<evidence type="ECO:0000313" key="1">
    <source>
        <dbReference type="EMBL" id="ETO00975.1"/>
    </source>
</evidence>
<dbReference type="Proteomes" id="UP000023152">
    <property type="component" value="Unassembled WGS sequence"/>
</dbReference>
<reference evidence="1 2" key="1">
    <citation type="journal article" date="2013" name="Curr. Biol.">
        <title>The Genome of the Foraminiferan Reticulomyxa filosa.</title>
        <authorList>
            <person name="Glockner G."/>
            <person name="Hulsmann N."/>
            <person name="Schleicher M."/>
            <person name="Noegel A.A."/>
            <person name="Eichinger L."/>
            <person name="Gallinger C."/>
            <person name="Pawlowski J."/>
            <person name="Sierra R."/>
            <person name="Euteneuer U."/>
            <person name="Pillet L."/>
            <person name="Moustafa A."/>
            <person name="Platzer M."/>
            <person name="Groth M."/>
            <person name="Szafranski K."/>
            <person name="Schliwa M."/>
        </authorList>
    </citation>
    <scope>NUCLEOTIDE SEQUENCE [LARGE SCALE GENOMIC DNA]</scope>
</reference>
<dbReference type="EMBL" id="ASPP01039535">
    <property type="protein sequence ID" value="ETO00975.1"/>
    <property type="molecule type" value="Genomic_DNA"/>
</dbReference>
<proteinExistence type="predicted"/>
<comment type="caution">
    <text evidence="1">The sequence shown here is derived from an EMBL/GenBank/DDBJ whole genome shotgun (WGS) entry which is preliminary data.</text>
</comment>
<accession>X6LJT4</accession>
<evidence type="ECO:0000313" key="2">
    <source>
        <dbReference type="Proteomes" id="UP000023152"/>
    </source>
</evidence>
<name>X6LJT4_RETFI</name>
<protein>
    <submittedName>
        <fullName evidence="1">Uncharacterized protein</fullName>
    </submittedName>
</protein>
<dbReference type="AlphaFoldDB" id="X6LJT4"/>
<sequence>MEDKSEMKELVKELFNKICTKVSQIVNLLYRVQVIYNSIMECNRETLKDLHTSLSRFQCKIIICRRYRQRACYFYHTVKKDTSLSIIIKYFCCTLVMKYVSVCENLKNVKEIDSTNFRKLFEQLKYKTIFNQSPKMTKQNNQSFLAKVVANYELHENTHKYDGLITVGCKEN</sequence>